<evidence type="ECO:0000256" key="4">
    <source>
        <dbReference type="ARBA" id="ARBA00022807"/>
    </source>
</evidence>
<dbReference type="InterPro" id="IPR051202">
    <property type="entry name" value="Peptidase_C40"/>
</dbReference>
<keyword evidence="8" id="KW-1185">Reference proteome</keyword>
<feature type="signal peptide" evidence="5">
    <location>
        <begin position="1"/>
        <end position="25"/>
    </location>
</feature>
<evidence type="ECO:0000313" key="7">
    <source>
        <dbReference type="EMBL" id="RUT28060.1"/>
    </source>
</evidence>
<dbReference type="Gene3D" id="3.90.1720.10">
    <property type="entry name" value="endopeptidase domain like (from Nostoc punctiforme)"/>
    <property type="match status" value="1"/>
</dbReference>
<evidence type="ECO:0000256" key="3">
    <source>
        <dbReference type="ARBA" id="ARBA00022801"/>
    </source>
</evidence>
<dbReference type="AlphaFoldDB" id="A0A3S1CWR1"/>
<comment type="similarity">
    <text evidence="1">Belongs to the peptidase C40 family.</text>
</comment>
<gene>
    <name evidence="7" type="ORF">EJP77_18775</name>
</gene>
<reference evidence="7 8" key="1">
    <citation type="submission" date="2018-12" db="EMBL/GenBank/DDBJ databases">
        <authorList>
            <person name="Sun L."/>
            <person name="Chen Z."/>
        </authorList>
    </citation>
    <scope>NUCLEOTIDE SEQUENCE [LARGE SCALE GENOMIC DNA]</scope>
    <source>
        <strain evidence="7 8">3-5-3</strain>
    </source>
</reference>
<evidence type="ECO:0000256" key="2">
    <source>
        <dbReference type="ARBA" id="ARBA00022670"/>
    </source>
</evidence>
<keyword evidence="2" id="KW-0645">Protease</keyword>
<organism evidence="7 8">
    <name type="scientific">Paenibacillus zeisoli</name>
    <dbReference type="NCBI Taxonomy" id="2496267"/>
    <lineage>
        <taxon>Bacteria</taxon>
        <taxon>Bacillati</taxon>
        <taxon>Bacillota</taxon>
        <taxon>Bacilli</taxon>
        <taxon>Bacillales</taxon>
        <taxon>Paenibacillaceae</taxon>
        <taxon>Paenibacillus</taxon>
    </lineage>
</organism>
<evidence type="ECO:0000256" key="1">
    <source>
        <dbReference type="ARBA" id="ARBA00007074"/>
    </source>
</evidence>
<dbReference type="GO" id="GO:0008234">
    <property type="term" value="F:cysteine-type peptidase activity"/>
    <property type="evidence" value="ECO:0007669"/>
    <property type="project" value="UniProtKB-KW"/>
</dbReference>
<sequence>MKKKLVAAAVSMSILFTLGTGSVFADSKLDKVVDKVIGTEYKSGGTTTNGFDCSGFTMYVFDKLGINLPHQSGSQFKMGKAVSKDELKAGDLVFFNTFGNGVSHVGVFVGNGKFAHASSSKGVTISKLSDSYYTNRYVGAKRIMSNEVYQSVADSSKDNDDVQ</sequence>
<dbReference type="OrthoDB" id="9813118at2"/>
<dbReference type="GO" id="GO:0006508">
    <property type="term" value="P:proteolysis"/>
    <property type="evidence" value="ECO:0007669"/>
    <property type="project" value="UniProtKB-KW"/>
</dbReference>
<dbReference type="SUPFAM" id="SSF54001">
    <property type="entry name" value="Cysteine proteinases"/>
    <property type="match status" value="1"/>
</dbReference>
<feature type="chain" id="PRO_5018779872" evidence="5">
    <location>
        <begin position="26"/>
        <end position="163"/>
    </location>
</feature>
<dbReference type="PROSITE" id="PS51935">
    <property type="entry name" value="NLPC_P60"/>
    <property type="match status" value="1"/>
</dbReference>
<accession>A0A3S1CWR1</accession>
<evidence type="ECO:0000313" key="8">
    <source>
        <dbReference type="Proteomes" id="UP000272464"/>
    </source>
</evidence>
<feature type="domain" description="NlpC/P60" evidence="6">
    <location>
        <begin position="22"/>
        <end position="144"/>
    </location>
</feature>
<evidence type="ECO:0000256" key="5">
    <source>
        <dbReference type="SAM" id="SignalP"/>
    </source>
</evidence>
<dbReference type="PANTHER" id="PTHR47053:SF1">
    <property type="entry name" value="MUREIN DD-ENDOPEPTIDASE MEPH-RELATED"/>
    <property type="match status" value="1"/>
</dbReference>
<dbReference type="Proteomes" id="UP000272464">
    <property type="component" value="Unassembled WGS sequence"/>
</dbReference>
<dbReference type="PANTHER" id="PTHR47053">
    <property type="entry name" value="MUREIN DD-ENDOPEPTIDASE MEPH-RELATED"/>
    <property type="match status" value="1"/>
</dbReference>
<keyword evidence="5" id="KW-0732">Signal</keyword>
<protein>
    <submittedName>
        <fullName evidence="7">NlpC/P60 family protein</fullName>
    </submittedName>
</protein>
<dbReference type="Pfam" id="PF00877">
    <property type="entry name" value="NLPC_P60"/>
    <property type="match status" value="1"/>
</dbReference>
<proteinExistence type="inferred from homology"/>
<dbReference type="RefSeq" id="WP_127200799.1">
    <property type="nucleotide sequence ID" value="NZ_RZNX01000012.1"/>
</dbReference>
<dbReference type="InterPro" id="IPR038765">
    <property type="entry name" value="Papain-like_cys_pep_sf"/>
</dbReference>
<dbReference type="EMBL" id="RZNX01000012">
    <property type="protein sequence ID" value="RUT28060.1"/>
    <property type="molecule type" value="Genomic_DNA"/>
</dbReference>
<keyword evidence="3" id="KW-0378">Hydrolase</keyword>
<evidence type="ECO:0000259" key="6">
    <source>
        <dbReference type="PROSITE" id="PS51935"/>
    </source>
</evidence>
<dbReference type="InterPro" id="IPR000064">
    <property type="entry name" value="NLP_P60_dom"/>
</dbReference>
<keyword evidence="4" id="KW-0788">Thiol protease</keyword>
<comment type="caution">
    <text evidence="7">The sequence shown here is derived from an EMBL/GenBank/DDBJ whole genome shotgun (WGS) entry which is preliminary data.</text>
</comment>
<name>A0A3S1CWR1_9BACL</name>